<feature type="compositionally biased region" description="Basic and acidic residues" evidence="10">
    <location>
        <begin position="88"/>
        <end position="131"/>
    </location>
</feature>
<dbReference type="InterPro" id="IPR044145">
    <property type="entry name" value="IF2_II"/>
</dbReference>
<evidence type="ECO:0000256" key="2">
    <source>
        <dbReference type="ARBA" id="ARBA00020675"/>
    </source>
</evidence>
<gene>
    <name evidence="8 12" type="primary">infB</name>
    <name evidence="12" type="ORF">M9979_14630</name>
</gene>
<comment type="caution">
    <text evidence="12">The sequence shown here is derived from an EMBL/GenBank/DDBJ whole genome shotgun (WGS) entry which is preliminary data.</text>
</comment>
<dbReference type="FunFam" id="2.40.30.10:FF:000007">
    <property type="entry name" value="Translation initiation factor IF-2"/>
    <property type="match status" value="1"/>
</dbReference>
<dbReference type="RefSeq" id="WP_254290102.1">
    <property type="nucleotide sequence ID" value="NZ_JAMLDY010000020.1"/>
</dbReference>
<comment type="caution">
    <text evidence="8">Lacks conserved residue(s) required for the propagation of feature annotation.</text>
</comment>
<dbReference type="Pfam" id="PF22042">
    <property type="entry name" value="EF-G_D2"/>
    <property type="match status" value="1"/>
</dbReference>
<dbReference type="PANTHER" id="PTHR43381">
    <property type="entry name" value="TRANSLATION INITIATION FACTOR IF-2-RELATED"/>
    <property type="match status" value="1"/>
</dbReference>
<proteinExistence type="inferred from homology"/>
<evidence type="ECO:0000313" key="12">
    <source>
        <dbReference type="EMBL" id="MCP3736108.1"/>
    </source>
</evidence>
<evidence type="ECO:0000256" key="9">
    <source>
        <dbReference type="RuleBase" id="RU000644"/>
    </source>
</evidence>
<evidence type="ECO:0000256" key="4">
    <source>
        <dbReference type="ARBA" id="ARBA00022540"/>
    </source>
</evidence>
<dbReference type="InterPro" id="IPR053905">
    <property type="entry name" value="EF-G-like_DII"/>
</dbReference>
<dbReference type="PROSITE" id="PS51722">
    <property type="entry name" value="G_TR_2"/>
    <property type="match status" value="1"/>
</dbReference>
<evidence type="ECO:0000256" key="8">
    <source>
        <dbReference type="HAMAP-Rule" id="MF_00100"/>
    </source>
</evidence>
<evidence type="ECO:0000313" key="13">
    <source>
        <dbReference type="Proteomes" id="UP001139486"/>
    </source>
</evidence>
<feature type="compositionally biased region" description="Low complexity" evidence="10">
    <location>
        <begin position="57"/>
        <end position="67"/>
    </location>
</feature>
<dbReference type="Proteomes" id="UP001139486">
    <property type="component" value="Unassembled WGS sequence"/>
</dbReference>
<dbReference type="FunFam" id="2.40.30.10:FF:000008">
    <property type="entry name" value="Translation initiation factor IF-2"/>
    <property type="match status" value="1"/>
</dbReference>
<dbReference type="InterPro" id="IPR005225">
    <property type="entry name" value="Small_GTP-bd"/>
</dbReference>
<dbReference type="InterPro" id="IPR009000">
    <property type="entry name" value="Transl_B-barrel_sf"/>
</dbReference>
<keyword evidence="5 8" id="KW-0547">Nucleotide-binding</keyword>
<evidence type="ECO:0000256" key="7">
    <source>
        <dbReference type="ARBA" id="ARBA00023134"/>
    </source>
</evidence>
<dbReference type="GO" id="GO:0005829">
    <property type="term" value="C:cytosol"/>
    <property type="evidence" value="ECO:0007669"/>
    <property type="project" value="TreeGrafter"/>
</dbReference>
<feature type="region of interest" description="Disordered" evidence="10">
    <location>
        <begin position="1"/>
        <end position="326"/>
    </location>
</feature>
<comment type="similarity">
    <text evidence="1 8 9">Belongs to the TRAFAC class translation factor GTPase superfamily. Classic translation factor GTPase family. IF-2 subfamily.</text>
</comment>
<keyword evidence="13" id="KW-1185">Reference proteome</keyword>
<evidence type="ECO:0000256" key="5">
    <source>
        <dbReference type="ARBA" id="ARBA00022741"/>
    </source>
</evidence>
<feature type="binding site" evidence="8">
    <location>
        <begin position="444"/>
        <end position="451"/>
    </location>
    <ligand>
        <name>GTP</name>
        <dbReference type="ChEBI" id="CHEBI:37565"/>
    </ligand>
</feature>
<dbReference type="HAMAP" id="MF_00100_B">
    <property type="entry name" value="IF_2_B"/>
    <property type="match status" value="1"/>
</dbReference>
<reference evidence="12" key="1">
    <citation type="submission" date="2022-05" db="EMBL/GenBank/DDBJ databases">
        <title>Sphingomonas sp. strain RP10 Genome sequencing and assembly.</title>
        <authorList>
            <person name="Kim I."/>
        </authorList>
    </citation>
    <scope>NUCLEOTIDE SEQUENCE</scope>
    <source>
        <strain evidence="12">RP10</strain>
    </source>
</reference>
<feature type="compositionally biased region" description="Pro residues" evidence="10">
    <location>
        <begin position="68"/>
        <end position="80"/>
    </location>
</feature>
<evidence type="ECO:0000256" key="3">
    <source>
        <dbReference type="ARBA" id="ARBA00022490"/>
    </source>
</evidence>
<feature type="compositionally biased region" description="Pro residues" evidence="10">
    <location>
        <begin position="179"/>
        <end position="206"/>
    </location>
</feature>
<feature type="binding site" evidence="8">
    <location>
        <begin position="545"/>
        <end position="548"/>
    </location>
    <ligand>
        <name>GTP</name>
        <dbReference type="ChEBI" id="CHEBI:37565"/>
    </ligand>
</feature>
<dbReference type="FunFam" id="3.40.50.300:FF:000019">
    <property type="entry name" value="Translation initiation factor IF-2"/>
    <property type="match status" value="1"/>
</dbReference>
<name>A0A9X2KUL3_9SPHN</name>
<keyword evidence="3 8" id="KW-0963">Cytoplasm</keyword>
<dbReference type="InterPro" id="IPR013575">
    <property type="entry name" value="IF2_assoc_dom_bac"/>
</dbReference>
<keyword evidence="6 8" id="KW-0648">Protein biosynthesis</keyword>
<dbReference type="InterPro" id="IPR027417">
    <property type="entry name" value="P-loop_NTPase"/>
</dbReference>
<feature type="compositionally biased region" description="Basic and acidic residues" evidence="10">
    <location>
        <begin position="1"/>
        <end position="10"/>
    </location>
</feature>
<feature type="domain" description="Tr-type G" evidence="11">
    <location>
        <begin position="435"/>
        <end position="605"/>
    </location>
</feature>
<dbReference type="Pfam" id="PF08364">
    <property type="entry name" value="IF2_assoc"/>
    <property type="match status" value="1"/>
</dbReference>
<dbReference type="NCBIfam" id="TIGR00231">
    <property type="entry name" value="small_GTP"/>
    <property type="match status" value="1"/>
</dbReference>
<dbReference type="Pfam" id="PF11987">
    <property type="entry name" value="IF-2"/>
    <property type="match status" value="1"/>
</dbReference>
<protein>
    <recommendedName>
        <fullName evidence="2 8">Translation initiation factor IF-2</fullName>
    </recommendedName>
</protein>
<keyword evidence="4 8" id="KW-0396">Initiation factor</keyword>
<feature type="region of interest" description="Disordered" evidence="10">
    <location>
        <begin position="333"/>
        <end position="352"/>
    </location>
</feature>
<dbReference type="SUPFAM" id="SSF52540">
    <property type="entry name" value="P-loop containing nucleoside triphosphate hydrolases"/>
    <property type="match status" value="1"/>
</dbReference>
<sequence length="936" mass="99423">MSDTDNDKPKLGMRAPLGLKRTVETGQVKQSFSHGRSNTVIVETKKRRILGRPGETPAAPEPQVQAPEPAPVAAPAPAPRAAPAGETPQERQARMLREAEDQRMHALEDARRREEAARAQAAEDERTRAAEKAAAARAPAAPEPVAEPTPAPAPVQAEPAAPAPVVPTPAGRGFRPVERPVPPAPVEAPEPVAAPAPAPAPTPAPAPVAAAPRPAAPAPAPAPAPTVELGRDPSMPAPRRFSPVARPEIPKPQPKPVAAPAPAAAPTTSASGPAGSAASRNLPSGQATPRNAPPSRPTQRDRKGDERRGGKLTVNRALGDDGARSRSLAALKRAREKEKRHFGGPREQQAKQIRDVQVPEAITVQELANRMAEKGADLVKTLFKMGMPVTMTQTIDQDTAELLVTEFGHNIVRVSDSDIDLALDTGEDADDTLRPRPPVVTIMGHVDHGKTSLLDALRGTDVVRGEAGGITQHIGAYQVTLKDKSKVTFLDTPGHEAFTQMRARGADVTDIVVLVVAADDGLMPQTIEAINHTRAAGVPMIVAINKIDKYEANAQRVRERLLSEEVVVEEMGGDVQDVEVSALKKTGLDMLIEKIQLQAELLELRANPDRPAEATVIEAKLDKGRGPVATVLVNRGTLKVGDIFVIGAESGKVRALIDDKGRQVKEAGPAMPVEVLGMTGVPSAGDPLQVVESEARAREVAEYRQGVLTQKRTTTAPASLESMFSALKANAAIEYPLVVKADTQGTVEAIVASINKISTDLIKARVLHAGVGGITESDVTLAGASGAPIIGFNVRANAKAREIADRQKVALKYYDVIYDLTDEIRAGMAGQLGPEAFETVVGRAEIRDVFSAGKHGKAAGLLVVEGVIRKALKARITRNDVIIYQGEIASLRRFKDDVPEVRAGLECGVTFTSNFVDIKPGDFLETFEVEMRERTL</sequence>
<dbReference type="InterPro" id="IPR015760">
    <property type="entry name" value="TIF_IF2"/>
</dbReference>
<evidence type="ECO:0000256" key="6">
    <source>
        <dbReference type="ARBA" id="ARBA00022917"/>
    </source>
</evidence>
<organism evidence="12 13">
    <name type="scientific">Sphingomonas liriopis</name>
    <dbReference type="NCBI Taxonomy" id="2949094"/>
    <lineage>
        <taxon>Bacteria</taxon>
        <taxon>Pseudomonadati</taxon>
        <taxon>Pseudomonadota</taxon>
        <taxon>Alphaproteobacteria</taxon>
        <taxon>Sphingomonadales</taxon>
        <taxon>Sphingomonadaceae</taxon>
        <taxon>Sphingomonas</taxon>
    </lineage>
</organism>
<dbReference type="Pfam" id="PF00009">
    <property type="entry name" value="GTP_EFTU"/>
    <property type="match status" value="1"/>
</dbReference>
<dbReference type="Gene3D" id="2.40.30.10">
    <property type="entry name" value="Translation factors"/>
    <property type="match status" value="2"/>
</dbReference>
<dbReference type="InterPro" id="IPR000795">
    <property type="entry name" value="T_Tr_GTP-bd_dom"/>
</dbReference>
<dbReference type="InterPro" id="IPR000178">
    <property type="entry name" value="TF_IF2_bacterial-like"/>
</dbReference>
<dbReference type="GO" id="GO:0005525">
    <property type="term" value="F:GTP binding"/>
    <property type="evidence" value="ECO:0007669"/>
    <property type="project" value="UniProtKB-KW"/>
</dbReference>
<dbReference type="PROSITE" id="PS01176">
    <property type="entry name" value="IF2"/>
    <property type="match status" value="1"/>
</dbReference>
<dbReference type="Gene3D" id="3.40.50.300">
    <property type="entry name" value="P-loop containing nucleotide triphosphate hydrolases"/>
    <property type="match status" value="1"/>
</dbReference>
<feature type="binding site" evidence="8">
    <location>
        <begin position="491"/>
        <end position="495"/>
    </location>
    <ligand>
        <name>GTP</name>
        <dbReference type="ChEBI" id="CHEBI:37565"/>
    </ligand>
</feature>
<dbReference type="SUPFAM" id="SSF52156">
    <property type="entry name" value="Initiation factor IF2/eIF5b, domain 3"/>
    <property type="match status" value="1"/>
</dbReference>
<comment type="function">
    <text evidence="8 9">One of the essential components for the initiation of protein synthesis. Protects formylmethionyl-tRNA from spontaneous hydrolysis and promotes its binding to the 30S ribosomal subunits. Also involved in the hydrolysis of GTP during the formation of the 70S ribosomal complex.</text>
</comment>
<feature type="compositionally biased region" description="Basic and acidic residues" evidence="10">
    <location>
        <begin position="298"/>
        <end position="309"/>
    </location>
</feature>
<feature type="compositionally biased region" description="Pro residues" evidence="10">
    <location>
        <begin position="141"/>
        <end position="153"/>
    </location>
</feature>
<dbReference type="PANTHER" id="PTHR43381:SF5">
    <property type="entry name" value="TR-TYPE G DOMAIN-CONTAINING PROTEIN"/>
    <property type="match status" value="1"/>
</dbReference>
<feature type="compositionally biased region" description="Pro residues" evidence="10">
    <location>
        <begin position="250"/>
        <end position="259"/>
    </location>
</feature>
<dbReference type="AlphaFoldDB" id="A0A9X2KUL3"/>
<dbReference type="Gene3D" id="3.40.50.10050">
    <property type="entry name" value="Translation initiation factor IF- 2, domain 3"/>
    <property type="match status" value="1"/>
</dbReference>
<accession>A0A9X2KUL3</accession>
<dbReference type="NCBIfam" id="TIGR00487">
    <property type="entry name" value="IF-2"/>
    <property type="match status" value="1"/>
</dbReference>
<feature type="compositionally biased region" description="Polar residues" evidence="10">
    <location>
        <begin position="24"/>
        <end position="41"/>
    </location>
</feature>
<dbReference type="Pfam" id="PF04760">
    <property type="entry name" value="IF2_N"/>
    <property type="match status" value="1"/>
</dbReference>
<dbReference type="InterPro" id="IPR036925">
    <property type="entry name" value="TIF_IF2_dom3_sf"/>
</dbReference>
<evidence type="ECO:0000256" key="10">
    <source>
        <dbReference type="SAM" id="MobiDB-lite"/>
    </source>
</evidence>
<dbReference type="CDD" id="cd03692">
    <property type="entry name" value="mtIF2_IVc"/>
    <property type="match status" value="1"/>
</dbReference>
<evidence type="ECO:0000256" key="1">
    <source>
        <dbReference type="ARBA" id="ARBA00007733"/>
    </source>
</evidence>
<dbReference type="InterPro" id="IPR023115">
    <property type="entry name" value="TIF_IF2_dom3"/>
</dbReference>
<dbReference type="SUPFAM" id="SSF50447">
    <property type="entry name" value="Translation proteins"/>
    <property type="match status" value="2"/>
</dbReference>
<dbReference type="EMBL" id="JAMLDY010000020">
    <property type="protein sequence ID" value="MCP3736108.1"/>
    <property type="molecule type" value="Genomic_DNA"/>
</dbReference>
<dbReference type="CDD" id="cd03702">
    <property type="entry name" value="IF2_mtIF2_II"/>
    <property type="match status" value="1"/>
</dbReference>
<evidence type="ECO:0000259" key="11">
    <source>
        <dbReference type="PROSITE" id="PS51722"/>
    </source>
</evidence>
<dbReference type="GO" id="GO:0003924">
    <property type="term" value="F:GTPase activity"/>
    <property type="evidence" value="ECO:0007669"/>
    <property type="project" value="UniProtKB-UniRule"/>
</dbReference>
<feature type="compositionally biased region" description="Low complexity" evidence="10">
    <location>
        <begin position="260"/>
        <end position="279"/>
    </location>
</feature>
<comment type="subcellular location">
    <subcellularLocation>
        <location evidence="8">Cytoplasm</location>
    </subcellularLocation>
</comment>
<dbReference type="FunFam" id="3.40.50.10050:FF:000001">
    <property type="entry name" value="Translation initiation factor IF-2"/>
    <property type="match status" value="1"/>
</dbReference>
<keyword evidence="7 8" id="KW-0342">GTP-binding</keyword>
<feature type="compositionally biased region" description="Pro residues" evidence="10">
    <location>
        <begin position="214"/>
        <end position="224"/>
    </location>
</feature>
<dbReference type="CDD" id="cd01887">
    <property type="entry name" value="IF2_eIF5B"/>
    <property type="match status" value="1"/>
</dbReference>
<dbReference type="GO" id="GO:0003743">
    <property type="term" value="F:translation initiation factor activity"/>
    <property type="evidence" value="ECO:0007669"/>
    <property type="project" value="UniProtKB-UniRule"/>
</dbReference>
<dbReference type="InterPro" id="IPR006847">
    <property type="entry name" value="IF2_N"/>
</dbReference>